<feature type="domain" description="Cyclic nucleotide-binding" evidence="4">
    <location>
        <begin position="15"/>
        <end position="107"/>
    </location>
</feature>
<evidence type="ECO:0000256" key="1">
    <source>
        <dbReference type="ARBA" id="ARBA00023015"/>
    </source>
</evidence>
<dbReference type="InterPro" id="IPR014710">
    <property type="entry name" value="RmlC-like_jellyroll"/>
</dbReference>
<dbReference type="InterPro" id="IPR000595">
    <property type="entry name" value="cNMP-bd_dom"/>
</dbReference>
<dbReference type="EMBL" id="CP015093">
    <property type="protein sequence ID" value="APZ53043.1"/>
    <property type="molecule type" value="Genomic_DNA"/>
</dbReference>
<sequence length="224" mass="24786">MKNSVAYPHLMDSGLLSGLPESDKAAFLDSCTRRFCGERTTLLTQSEPTQGCYLIARGRIEVSYIDDSGNLSIVHIAGPGEVLGEVEVLSETSCAASCISMPDTTVLYCPAALLFEYATKPELIRNIAAILHARLLRDNHQRSIEQFYTVDERLFQYLRQFSTPDDPEIQISQAHLAALMGCSRQKVNRMLKALRDEGTINLSRGKIIICDRGRIDAGADQQCS</sequence>
<gene>
    <name evidence="6" type="ORF">Ga0080574_TMP2709</name>
</gene>
<dbReference type="InterPro" id="IPR050397">
    <property type="entry name" value="Env_Response_Regulators"/>
</dbReference>
<dbReference type="SUPFAM" id="SSF46785">
    <property type="entry name" value="Winged helix' DNA-binding domain"/>
    <property type="match status" value="1"/>
</dbReference>
<dbReference type="SUPFAM" id="SSF51206">
    <property type="entry name" value="cAMP-binding domain-like"/>
    <property type="match status" value="1"/>
</dbReference>
<dbReference type="Pfam" id="PF13545">
    <property type="entry name" value="HTH_Crp_2"/>
    <property type="match status" value="1"/>
</dbReference>
<dbReference type="InterPro" id="IPR012318">
    <property type="entry name" value="HTH_CRP"/>
</dbReference>
<organism evidence="6 7">
    <name type="scientific">Salipiger abyssi</name>
    <dbReference type="NCBI Taxonomy" id="1250539"/>
    <lineage>
        <taxon>Bacteria</taxon>
        <taxon>Pseudomonadati</taxon>
        <taxon>Pseudomonadota</taxon>
        <taxon>Alphaproteobacteria</taxon>
        <taxon>Rhodobacterales</taxon>
        <taxon>Roseobacteraceae</taxon>
        <taxon>Salipiger</taxon>
    </lineage>
</organism>
<dbReference type="CDD" id="cd00038">
    <property type="entry name" value="CAP_ED"/>
    <property type="match status" value="1"/>
</dbReference>
<dbReference type="InterPro" id="IPR018490">
    <property type="entry name" value="cNMP-bd_dom_sf"/>
</dbReference>
<dbReference type="Gene3D" id="2.60.120.10">
    <property type="entry name" value="Jelly Rolls"/>
    <property type="match status" value="1"/>
</dbReference>
<keyword evidence="1" id="KW-0805">Transcription regulation</keyword>
<dbReference type="PANTHER" id="PTHR24567">
    <property type="entry name" value="CRP FAMILY TRANSCRIPTIONAL REGULATORY PROTEIN"/>
    <property type="match status" value="1"/>
</dbReference>
<protein>
    <submittedName>
        <fullName evidence="6">cAMP-binding protein</fullName>
    </submittedName>
</protein>
<dbReference type="InterPro" id="IPR036390">
    <property type="entry name" value="WH_DNA-bd_sf"/>
</dbReference>
<dbReference type="SMART" id="SM00100">
    <property type="entry name" value="cNMP"/>
    <property type="match status" value="1"/>
</dbReference>
<dbReference type="STRING" id="1250539.Ga0080574_TMP2709"/>
<dbReference type="SMART" id="SM00419">
    <property type="entry name" value="HTH_CRP"/>
    <property type="match status" value="1"/>
</dbReference>
<keyword evidence="3" id="KW-0804">Transcription</keyword>
<dbReference type="PROSITE" id="PS51063">
    <property type="entry name" value="HTH_CRP_2"/>
    <property type="match status" value="1"/>
</dbReference>
<evidence type="ECO:0000313" key="6">
    <source>
        <dbReference type="EMBL" id="APZ53043.1"/>
    </source>
</evidence>
<dbReference type="Proteomes" id="UP000187059">
    <property type="component" value="Chromosome"/>
</dbReference>
<dbReference type="RefSeq" id="WP_076700132.1">
    <property type="nucleotide sequence ID" value="NZ_CP015093.1"/>
</dbReference>
<dbReference type="GO" id="GO:0005829">
    <property type="term" value="C:cytosol"/>
    <property type="evidence" value="ECO:0007669"/>
    <property type="project" value="TreeGrafter"/>
</dbReference>
<dbReference type="GO" id="GO:0003700">
    <property type="term" value="F:DNA-binding transcription factor activity"/>
    <property type="evidence" value="ECO:0007669"/>
    <property type="project" value="TreeGrafter"/>
</dbReference>
<accession>A0A1P8UUH0</accession>
<name>A0A1P8UUH0_9RHOB</name>
<evidence type="ECO:0000313" key="7">
    <source>
        <dbReference type="Proteomes" id="UP000187059"/>
    </source>
</evidence>
<dbReference type="KEGG" id="paby:Ga0080574_TMP2709"/>
<evidence type="ECO:0000259" key="4">
    <source>
        <dbReference type="PROSITE" id="PS50042"/>
    </source>
</evidence>
<evidence type="ECO:0000256" key="3">
    <source>
        <dbReference type="ARBA" id="ARBA00023163"/>
    </source>
</evidence>
<proteinExistence type="predicted"/>
<reference evidence="6 7" key="1">
    <citation type="submission" date="2016-04" db="EMBL/GenBank/DDBJ databases">
        <title>Deep-sea bacteria in the southern Pacific.</title>
        <authorList>
            <person name="Tang K."/>
        </authorList>
    </citation>
    <scope>NUCLEOTIDE SEQUENCE [LARGE SCALE GENOMIC DNA]</scope>
    <source>
        <strain evidence="6 7">JLT2014</strain>
    </source>
</reference>
<dbReference type="OrthoDB" id="5290098at2"/>
<dbReference type="PANTHER" id="PTHR24567:SF26">
    <property type="entry name" value="REGULATORY PROTEIN YEIL"/>
    <property type="match status" value="1"/>
</dbReference>
<keyword evidence="7" id="KW-1185">Reference proteome</keyword>
<dbReference type="PROSITE" id="PS50042">
    <property type="entry name" value="CNMP_BINDING_3"/>
    <property type="match status" value="1"/>
</dbReference>
<feature type="domain" description="HTH crp-type" evidence="5">
    <location>
        <begin position="148"/>
        <end position="213"/>
    </location>
</feature>
<dbReference type="InterPro" id="IPR036388">
    <property type="entry name" value="WH-like_DNA-bd_sf"/>
</dbReference>
<dbReference type="Gene3D" id="1.10.10.10">
    <property type="entry name" value="Winged helix-like DNA-binding domain superfamily/Winged helix DNA-binding domain"/>
    <property type="match status" value="1"/>
</dbReference>
<evidence type="ECO:0000259" key="5">
    <source>
        <dbReference type="PROSITE" id="PS51063"/>
    </source>
</evidence>
<dbReference type="AlphaFoldDB" id="A0A1P8UUH0"/>
<evidence type="ECO:0000256" key="2">
    <source>
        <dbReference type="ARBA" id="ARBA00023125"/>
    </source>
</evidence>
<dbReference type="GO" id="GO:0003677">
    <property type="term" value="F:DNA binding"/>
    <property type="evidence" value="ECO:0007669"/>
    <property type="project" value="UniProtKB-KW"/>
</dbReference>
<dbReference type="Pfam" id="PF00027">
    <property type="entry name" value="cNMP_binding"/>
    <property type="match status" value="1"/>
</dbReference>
<keyword evidence="2" id="KW-0238">DNA-binding</keyword>